<reference evidence="2 3" key="1">
    <citation type="submission" date="2014-06" db="EMBL/GenBank/DDBJ databases">
        <authorList>
            <consortium name="DOE Joint Genome Institute"/>
            <person name="Kuo A."/>
            <person name="Kohler A."/>
            <person name="Nagy L.G."/>
            <person name="Floudas D."/>
            <person name="Copeland A."/>
            <person name="Barry K.W."/>
            <person name="Cichocki N."/>
            <person name="Veneault-Fourrey C."/>
            <person name="LaButti K."/>
            <person name="Lindquist E.A."/>
            <person name="Lipzen A."/>
            <person name="Lundell T."/>
            <person name="Morin E."/>
            <person name="Murat C."/>
            <person name="Sun H."/>
            <person name="Tunlid A."/>
            <person name="Henrissat B."/>
            <person name="Grigoriev I.V."/>
            <person name="Hibbett D.S."/>
            <person name="Martin F."/>
            <person name="Nordberg H.P."/>
            <person name="Cantor M.N."/>
            <person name="Hua S.X."/>
        </authorList>
    </citation>
    <scope>NUCLEOTIDE SEQUENCE [LARGE SCALE GENOMIC DNA]</scope>
    <source>
        <strain evidence="2 3">ATCC 200175</strain>
    </source>
</reference>
<gene>
    <name evidence="2" type="ORF">PAXINDRAFT_103647</name>
</gene>
<organism evidence="2 3">
    <name type="scientific">Paxillus involutus ATCC 200175</name>
    <dbReference type="NCBI Taxonomy" id="664439"/>
    <lineage>
        <taxon>Eukaryota</taxon>
        <taxon>Fungi</taxon>
        <taxon>Dikarya</taxon>
        <taxon>Basidiomycota</taxon>
        <taxon>Agaricomycotina</taxon>
        <taxon>Agaricomycetes</taxon>
        <taxon>Agaricomycetidae</taxon>
        <taxon>Boletales</taxon>
        <taxon>Paxilineae</taxon>
        <taxon>Paxillaceae</taxon>
        <taxon>Paxillus</taxon>
    </lineage>
</organism>
<dbReference type="OrthoDB" id="3020943at2759"/>
<dbReference type="InterPro" id="IPR036400">
    <property type="entry name" value="Cyt_B5-like_heme/steroid_sf"/>
</dbReference>
<feature type="compositionally biased region" description="Basic and acidic residues" evidence="1">
    <location>
        <begin position="82"/>
        <end position="91"/>
    </location>
</feature>
<dbReference type="SUPFAM" id="SSF55856">
    <property type="entry name" value="Cytochrome b5-like heme/steroid binding domain"/>
    <property type="match status" value="1"/>
</dbReference>
<keyword evidence="3" id="KW-1185">Reference proteome</keyword>
<evidence type="ECO:0000256" key="1">
    <source>
        <dbReference type="SAM" id="MobiDB-lite"/>
    </source>
</evidence>
<name>A0A0C9TC36_PAXIN</name>
<dbReference type="AlphaFoldDB" id="A0A0C9TC36"/>
<protein>
    <submittedName>
        <fullName evidence="2">Uncharacterized protein</fullName>
    </submittedName>
</protein>
<proteinExistence type="predicted"/>
<sequence length="204" mass="22181">MDAMYLPDLSFPVEWRQLLKGRPPRSLAYFFGGGASPSSSPDNGFFGPQAEAADFPRCPQEKPRLHGRRRGGHSTAFRKSNPAKDRAPKSQDLLRRVNSKNVKLTAIADEYPSRATSHVGYPVAVSRGPHLLKNIGKDATTAFFGGLYDHSHAANHLLARKSVGIVLGGAPHGSEENFVPPSQHLHVTRYRELAAGSGYPDSSL</sequence>
<accession>A0A0C9TC36</accession>
<feature type="region of interest" description="Disordered" evidence="1">
    <location>
        <begin position="54"/>
        <end position="91"/>
    </location>
</feature>
<dbReference type="Proteomes" id="UP000053647">
    <property type="component" value="Unassembled WGS sequence"/>
</dbReference>
<reference evidence="3" key="2">
    <citation type="submission" date="2015-01" db="EMBL/GenBank/DDBJ databases">
        <title>Evolutionary Origins and Diversification of the Mycorrhizal Mutualists.</title>
        <authorList>
            <consortium name="DOE Joint Genome Institute"/>
            <consortium name="Mycorrhizal Genomics Consortium"/>
            <person name="Kohler A."/>
            <person name="Kuo A."/>
            <person name="Nagy L.G."/>
            <person name="Floudas D."/>
            <person name="Copeland A."/>
            <person name="Barry K.W."/>
            <person name="Cichocki N."/>
            <person name="Veneault-Fourrey C."/>
            <person name="LaButti K."/>
            <person name="Lindquist E.A."/>
            <person name="Lipzen A."/>
            <person name="Lundell T."/>
            <person name="Morin E."/>
            <person name="Murat C."/>
            <person name="Riley R."/>
            <person name="Ohm R."/>
            <person name="Sun H."/>
            <person name="Tunlid A."/>
            <person name="Henrissat B."/>
            <person name="Grigoriev I.V."/>
            <person name="Hibbett D.S."/>
            <person name="Martin F."/>
        </authorList>
    </citation>
    <scope>NUCLEOTIDE SEQUENCE [LARGE SCALE GENOMIC DNA]</scope>
    <source>
        <strain evidence="3">ATCC 200175</strain>
    </source>
</reference>
<dbReference type="EMBL" id="KN820735">
    <property type="protein sequence ID" value="KIJ05757.1"/>
    <property type="molecule type" value="Genomic_DNA"/>
</dbReference>
<evidence type="ECO:0000313" key="3">
    <source>
        <dbReference type="Proteomes" id="UP000053647"/>
    </source>
</evidence>
<dbReference type="HOGENOM" id="CLU_1343631_0_0_1"/>
<evidence type="ECO:0000313" key="2">
    <source>
        <dbReference type="EMBL" id="KIJ05757.1"/>
    </source>
</evidence>